<evidence type="ECO:0000256" key="3">
    <source>
        <dbReference type="SAM" id="MobiDB-lite"/>
    </source>
</evidence>
<keyword evidence="6" id="KW-1185">Reference proteome</keyword>
<feature type="compositionally biased region" description="Basic and acidic residues" evidence="3">
    <location>
        <begin position="71"/>
        <end position="91"/>
    </location>
</feature>
<keyword evidence="1" id="KW-0479">Metal-binding</keyword>
<dbReference type="GO" id="GO:0046872">
    <property type="term" value="F:metal ion binding"/>
    <property type="evidence" value="ECO:0007669"/>
    <property type="project" value="UniProtKB-KW"/>
</dbReference>
<dbReference type="Pfam" id="PF00168">
    <property type="entry name" value="C2"/>
    <property type="match status" value="3"/>
</dbReference>
<dbReference type="SMART" id="SM00239">
    <property type="entry name" value="C2"/>
    <property type="match status" value="1"/>
</dbReference>
<keyword evidence="2" id="KW-0677">Repeat</keyword>
<dbReference type="Ensembl" id="ENSHHUT00000029041.1">
    <property type="protein sequence ID" value="ENSHHUP00000027919.1"/>
    <property type="gene ID" value="ENSHHUG00000017723.1"/>
</dbReference>
<dbReference type="PRINTS" id="PR00360">
    <property type="entry name" value="C2DOMAIN"/>
</dbReference>
<reference evidence="5" key="2">
    <citation type="submission" date="2025-08" db="UniProtKB">
        <authorList>
            <consortium name="Ensembl"/>
        </authorList>
    </citation>
    <scope>IDENTIFICATION</scope>
</reference>
<dbReference type="GO" id="GO:0061669">
    <property type="term" value="P:spontaneous neurotransmitter secretion"/>
    <property type="evidence" value="ECO:0007669"/>
    <property type="project" value="TreeGrafter"/>
</dbReference>
<reference evidence="6" key="1">
    <citation type="submission" date="2018-06" db="EMBL/GenBank/DDBJ databases">
        <title>Genome assembly of Danube salmon.</title>
        <authorList>
            <person name="Macqueen D.J."/>
            <person name="Gundappa M.K."/>
        </authorList>
    </citation>
    <scope>NUCLEOTIDE SEQUENCE [LARGE SCALE GENOMIC DNA]</scope>
</reference>
<evidence type="ECO:0000256" key="1">
    <source>
        <dbReference type="ARBA" id="ARBA00022723"/>
    </source>
</evidence>
<reference evidence="5" key="3">
    <citation type="submission" date="2025-09" db="UniProtKB">
        <authorList>
            <consortium name="Ensembl"/>
        </authorList>
    </citation>
    <scope>IDENTIFICATION</scope>
</reference>
<dbReference type="GO" id="GO:0017158">
    <property type="term" value="P:regulation of calcium ion-dependent exocytosis"/>
    <property type="evidence" value="ECO:0007669"/>
    <property type="project" value="TreeGrafter"/>
</dbReference>
<dbReference type="GO" id="GO:0016020">
    <property type="term" value="C:membrane"/>
    <property type="evidence" value="ECO:0007669"/>
    <property type="project" value="InterPro"/>
</dbReference>
<dbReference type="InterPro" id="IPR001565">
    <property type="entry name" value="Synaptotagmin"/>
</dbReference>
<dbReference type="PROSITE" id="PS50004">
    <property type="entry name" value="C2"/>
    <property type="match status" value="1"/>
</dbReference>
<feature type="region of interest" description="Disordered" evidence="3">
    <location>
        <begin position="39"/>
        <end position="101"/>
    </location>
</feature>
<dbReference type="InterPro" id="IPR000008">
    <property type="entry name" value="C2_dom"/>
</dbReference>
<feature type="domain" description="C2" evidence="4">
    <location>
        <begin position="228"/>
        <end position="361"/>
    </location>
</feature>
<dbReference type="InterPro" id="IPR043566">
    <property type="entry name" value="Rabphilin/DOC2/Noc2"/>
</dbReference>
<dbReference type="Gene3D" id="2.60.40.150">
    <property type="entry name" value="C2 domain"/>
    <property type="match status" value="2"/>
</dbReference>
<dbReference type="InterPro" id="IPR035892">
    <property type="entry name" value="C2_domain_sf"/>
</dbReference>
<evidence type="ECO:0000313" key="5">
    <source>
        <dbReference type="Ensembl" id="ENSHHUP00000027919.1"/>
    </source>
</evidence>
<dbReference type="PANTHER" id="PTHR45729:SF11">
    <property type="entry name" value="DOUBLE C2-LIKE DOMAINS, DELTA"/>
    <property type="match status" value="1"/>
</dbReference>
<dbReference type="PANTHER" id="PTHR45729">
    <property type="entry name" value="RABPHILIN, ISOFORM A"/>
    <property type="match status" value="1"/>
</dbReference>
<evidence type="ECO:0000256" key="2">
    <source>
        <dbReference type="ARBA" id="ARBA00022737"/>
    </source>
</evidence>
<dbReference type="SUPFAM" id="SSF49562">
    <property type="entry name" value="C2 domain (Calcium/lipid-binding domain, CaLB)"/>
    <property type="match status" value="2"/>
</dbReference>
<dbReference type="GO" id="GO:0098793">
    <property type="term" value="C:presynapse"/>
    <property type="evidence" value="ECO:0007669"/>
    <property type="project" value="GOC"/>
</dbReference>
<feature type="compositionally biased region" description="Basic and acidic residues" evidence="3">
    <location>
        <begin position="50"/>
        <end position="60"/>
    </location>
</feature>
<proteinExistence type="predicted"/>
<dbReference type="CDD" id="cd08384">
    <property type="entry name" value="C2B_Rabphilin_Doc2"/>
    <property type="match status" value="1"/>
</dbReference>
<dbReference type="GeneTree" id="ENSGT00940000166345"/>
<sequence>ERGREGEREGDISMQEHFAINVCPGPIMPIPQISDFFPRFHDFPMTPPPPREKKILKEPDFGLNNGGETDGENKEKERKPIEVDRGERQEGADSDDDDESEWGRGGKVYDCVSCGLKAMDSNGLADPYVKLHLLPGASKVTTTFLSLISFRISGTQCISGTQLCVCDMDRLGRNEFIGEVRVALKKLSKGESKRFKMGLERITQVCSSVCVYINKETVEQGTPVAEEERGRILVSLCYSPEKSCLLVGIVRCAHLAAMDSNGYSDPFVKIVLQPDMGKKSKYKTTVKKKTLNPEFNEEFVYEVPHDQLAKKTLEISVWDYDLGMSNDFIGGVELGINAKGVRLKHWFECLKHIGKKVEYWHTLTQQGAPPEAPPQ</sequence>
<dbReference type="AlphaFoldDB" id="A0A4W5LQ95"/>
<accession>A0A4W5LQ95</accession>
<dbReference type="STRING" id="62062.ENSHHUP00000027919"/>
<evidence type="ECO:0000259" key="4">
    <source>
        <dbReference type="PROSITE" id="PS50004"/>
    </source>
</evidence>
<protein>
    <submittedName>
        <fullName evidence="5">Double C2-like domains, gamma</fullName>
    </submittedName>
</protein>
<dbReference type="Proteomes" id="UP000314982">
    <property type="component" value="Unassembled WGS sequence"/>
</dbReference>
<dbReference type="GO" id="GO:0006887">
    <property type="term" value="P:exocytosis"/>
    <property type="evidence" value="ECO:0007669"/>
    <property type="project" value="TreeGrafter"/>
</dbReference>
<name>A0A4W5LQ95_9TELE</name>
<organism evidence="5 6">
    <name type="scientific">Hucho hucho</name>
    <name type="common">huchen</name>
    <dbReference type="NCBI Taxonomy" id="62062"/>
    <lineage>
        <taxon>Eukaryota</taxon>
        <taxon>Metazoa</taxon>
        <taxon>Chordata</taxon>
        <taxon>Craniata</taxon>
        <taxon>Vertebrata</taxon>
        <taxon>Euteleostomi</taxon>
        <taxon>Actinopterygii</taxon>
        <taxon>Neopterygii</taxon>
        <taxon>Teleostei</taxon>
        <taxon>Protacanthopterygii</taxon>
        <taxon>Salmoniformes</taxon>
        <taxon>Salmonidae</taxon>
        <taxon>Salmoninae</taxon>
        <taxon>Hucho</taxon>
    </lineage>
</organism>
<dbReference type="FunFam" id="2.60.40.150:FF:000032">
    <property type="entry name" value="Double c2-like domain-containing"/>
    <property type="match status" value="1"/>
</dbReference>
<dbReference type="PRINTS" id="PR00399">
    <property type="entry name" value="SYNAPTOTAGMN"/>
</dbReference>
<evidence type="ECO:0000313" key="6">
    <source>
        <dbReference type="Proteomes" id="UP000314982"/>
    </source>
</evidence>